<accession>A0A399F133</accession>
<dbReference type="AlphaFoldDB" id="A0A399F133"/>
<dbReference type="OrthoDB" id="25223at2"/>
<sequence length="424" mass="42539">MKHTSRLLLLVFGFLLAACGGGSSPPPSSISLTVVDDQNLGYAASYQLGSGAWTAFTPNSSNTYTFNLSGNTVYGVAVRCNPPVPGMATEVQVIQAAAAELSNPKVTCSEPNPSTVAYTLNVDVSGVPGVVAGDTVTVSGKGFGAGGNVLNPANPVAVNLTAPASTQDLLVTVSASGNPTNYKAAKVLRNVNISNGGSSSTSLAAADALAPANLSVGVPSGFTPTYGTAAVIYLSSDNRGLGQVGHATGMAAASFSYRPVSGFGSGDRYVAFAVAGNSGNVLERYKGSSGGALALTLPNPWASGSLSLSALAHPTVSGLSYGGANLKAYRIELEDATLIYQVTLGKGWLGSNTTYSFPNLASLLSYTPFANASSVQASVSALLSPNPVLSLDESNPASFTATTDIALAIATGAYTVGGSNLSLP</sequence>
<evidence type="ECO:0008006" key="4">
    <source>
        <dbReference type="Google" id="ProtNLM"/>
    </source>
</evidence>
<gene>
    <name evidence="2" type="ORF">Mrose_00282</name>
</gene>
<name>A0A399F133_9DEIN</name>
<dbReference type="Proteomes" id="UP000265341">
    <property type="component" value="Unassembled WGS sequence"/>
</dbReference>
<evidence type="ECO:0000313" key="2">
    <source>
        <dbReference type="EMBL" id="RIH89690.1"/>
    </source>
</evidence>
<feature type="signal peptide" evidence="1">
    <location>
        <begin position="1"/>
        <end position="17"/>
    </location>
</feature>
<evidence type="ECO:0000313" key="3">
    <source>
        <dbReference type="Proteomes" id="UP000265341"/>
    </source>
</evidence>
<organism evidence="2 3">
    <name type="scientific">Calidithermus roseus</name>
    <dbReference type="NCBI Taxonomy" id="1644118"/>
    <lineage>
        <taxon>Bacteria</taxon>
        <taxon>Thermotogati</taxon>
        <taxon>Deinococcota</taxon>
        <taxon>Deinococci</taxon>
        <taxon>Thermales</taxon>
        <taxon>Thermaceae</taxon>
        <taxon>Calidithermus</taxon>
    </lineage>
</organism>
<keyword evidence="1" id="KW-0732">Signal</keyword>
<proteinExistence type="predicted"/>
<keyword evidence="3" id="KW-1185">Reference proteome</keyword>
<dbReference type="RefSeq" id="WP_119275638.1">
    <property type="nucleotide sequence ID" value="NZ_QWLA01000002.1"/>
</dbReference>
<feature type="chain" id="PRO_5017191394" description="IPT/TIG domain-containing protein" evidence="1">
    <location>
        <begin position="18"/>
        <end position="424"/>
    </location>
</feature>
<protein>
    <recommendedName>
        <fullName evidence="4">IPT/TIG domain-containing protein</fullName>
    </recommendedName>
</protein>
<dbReference type="EMBL" id="QWLA01000002">
    <property type="protein sequence ID" value="RIH89690.1"/>
    <property type="molecule type" value="Genomic_DNA"/>
</dbReference>
<evidence type="ECO:0000256" key="1">
    <source>
        <dbReference type="SAM" id="SignalP"/>
    </source>
</evidence>
<dbReference type="PROSITE" id="PS51257">
    <property type="entry name" value="PROKAR_LIPOPROTEIN"/>
    <property type="match status" value="1"/>
</dbReference>
<reference evidence="2 3" key="1">
    <citation type="submission" date="2018-08" db="EMBL/GenBank/DDBJ databases">
        <title>Meiothermus roseus NBRC 110900 genome sequencing project.</title>
        <authorList>
            <person name="Da Costa M.S."/>
            <person name="Albuquerque L."/>
            <person name="Raposo P."/>
            <person name="Froufe H.J.C."/>
            <person name="Barroso C.S."/>
            <person name="Egas C."/>
        </authorList>
    </citation>
    <scope>NUCLEOTIDE SEQUENCE [LARGE SCALE GENOMIC DNA]</scope>
    <source>
        <strain evidence="2 3">NBRC 110900</strain>
    </source>
</reference>
<comment type="caution">
    <text evidence="2">The sequence shown here is derived from an EMBL/GenBank/DDBJ whole genome shotgun (WGS) entry which is preliminary data.</text>
</comment>